<evidence type="ECO:0000313" key="1">
    <source>
        <dbReference type="EMBL" id="NMG00050.1"/>
    </source>
</evidence>
<keyword evidence="1" id="KW-0808">Transferase</keyword>
<dbReference type="Pfam" id="PF02515">
    <property type="entry name" value="CoA_transf_3"/>
    <property type="match status" value="1"/>
</dbReference>
<accession>A0ABX1NLB1</accession>
<organism evidence="1 2">
    <name type="scientific">Aromatoleum toluolicum</name>
    <dbReference type="NCBI Taxonomy" id="90060"/>
    <lineage>
        <taxon>Bacteria</taxon>
        <taxon>Pseudomonadati</taxon>
        <taxon>Pseudomonadota</taxon>
        <taxon>Betaproteobacteria</taxon>
        <taxon>Rhodocyclales</taxon>
        <taxon>Rhodocyclaceae</taxon>
        <taxon>Aromatoleum</taxon>
    </lineage>
</organism>
<dbReference type="SUPFAM" id="SSF89796">
    <property type="entry name" value="CoA-transferase family III (CaiB/BaiF)"/>
    <property type="match status" value="1"/>
</dbReference>
<dbReference type="PANTHER" id="PTHR48228">
    <property type="entry name" value="SUCCINYL-COA--D-CITRAMALATE COA-TRANSFERASE"/>
    <property type="match status" value="1"/>
</dbReference>
<protein>
    <submittedName>
        <fullName evidence="1">CoA transferase</fullName>
    </submittedName>
</protein>
<dbReference type="PANTHER" id="PTHR48228:SF5">
    <property type="entry name" value="ALPHA-METHYLACYL-COA RACEMASE"/>
    <property type="match status" value="1"/>
</dbReference>
<gene>
    <name evidence="1" type="ORF">GPA27_21975</name>
</gene>
<dbReference type="RefSeq" id="WP_169142581.1">
    <property type="nucleotide sequence ID" value="NZ_WTVS01000061.1"/>
</dbReference>
<dbReference type="EMBL" id="WTVS01000061">
    <property type="protein sequence ID" value="NMG00050.1"/>
    <property type="molecule type" value="Genomic_DNA"/>
</dbReference>
<evidence type="ECO:0000313" key="2">
    <source>
        <dbReference type="Proteomes" id="UP000634522"/>
    </source>
</evidence>
<name>A0ABX1NLB1_9RHOO</name>
<dbReference type="Proteomes" id="UP000634522">
    <property type="component" value="Unassembled WGS sequence"/>
</dbReference>
<comment type="caution">
    <text evidence="1">The sequence shown here is derived from an EMBL/GenBank/DDBJ whole genome shotgun (WGS) entry which is preliminary data.</text>
</comment>
<dbReference type="InterPro" id="IPR003673">
    <property type="entry name" value="CoA-Trfase_fam_III"/>
</dbReference>
<dbReference type="InterPro" id="IPR044855">
    <property type="entry name" value="CoA-Trfase_III_dom3_sf"/>
</dbReference>
<keyword evidence="2" id="KW-1185">Reference proteome</keyword>
<dbReference type="Gene3D" id="3.40.50.10540">
    <property type="entry name" value="Crotonobetainyl-coa:carnitine coa-transferase, domain 1"/>
    <property type="match status" value="1"/>
</dbReference>
<sequence length="386" mass="40776">MNLLDGYTVLDLASVGPAARASRILADFGMRIIKVAPVAAKGAKQVDPVFHAYGAGRGTRKIRLDLKSDAGRDTLLRLAEQADVVIESYRPGVAARLGVGYADIAAHNPKIIYCSTSGYGQDGPCAQWVGHDINYLAMSGFLACSGRDGEGRPALPGATLADGAGGGMHAAQSILAALLRRERTGEGACLDVAITDGVLNLMSLYLDQYLATGEGTDPGSGVLTGKYAWYGVYATGDGRHIAVGAIEGHFFRNLCRLLELEAFADHQYDEAQQDAMRAAFAARFLTRSRDEWVALLAGADTCVAPVLAIPEVAAHPQFRERKAFMAAEHPRRGAFEQLAPVLAGGERKQPVHHVAAPGHTDTDAILAEAGFPAGQIAELRAAGCIE</sequence>
<dbReference type="InterPro" id="IPR023606">
    <property type="entry name" value="CoA-Trfase_III_dom_1_sf"/>
</dbReference>
<reference evidence="1 2" key="1">
    <citation type="submission" date="2019-12" db="EMBL/GenBank/DDBJ databases">
        <title>Comparative genomics gives insights into the taxonomy of the Azoarcus-Aromatoleum group and reveals separate origins of nif in the plant-associated Azoarcus and non-plant-associated Aromatoleum sub-groups.</title>
        <authorList>
            <person name="Lafos M."/>
            <person name="Maluk M."/>
            <person name="Batista M."/>
            <person name="Junghare M."/>
            <person name="Carmona M."/>
            <person name="Faoro H."/>
            <person name="Cruz L.M."/>
            <person name="Battistoni F."/>
            <person name="De Souza E."/>
            <person name="Pedrosa F."/>
            <person name="Chen W.-M."/>
            <person name="Poole P.S."/>
            <person name="Dixon R.A."/>
            <person name="James E.K."/>
        </authorList>
    </citation>
    <scope>NUCLEOTIDE SEQUENCE [LARGE SCALE GENOMIC DNA]</scope>
    <source>
        <strain evidence="1 2">T</strain>
    </source>
</reference>
<proteinExistence type="predicted"/>
<dbReference type="Gene3D" id="3.30.1540.10">
    <property type="entry name" value="formyl-coa transferase, domain 3"/>
    <property type="match status" value="1"/>
</dbReference>
<dbReference type="InterPro" id="IPR050509">
    <property type="entry name" value="CoA-transferase_III"/>
</dbReference>
<dbReference type="GO" id="GO:0016740">
    <property type="term" value="F:transferase activity"/>
    <property type="evidence" value="ECO:0007669"/>
    <property type="project" value="UniProtKB-KW"/>
</dbReference>